<dbReference type="GeneTree" id="ENSGT00940000163858"/>
<feature type="domain" description="HMG box" evidence="5">
    <location>
        <begin position="105"/>
        <end position="148"/>
    </location>
</feature>
<dbReference type="InterPro" id="IPR009071">
    <property type="entry name" value="HMG_box_dom"/>
</dbReference>
<reference evidence="6" key="1">
    <citation type="submission" date="2025-08" db="UniProtKB">
        <authorList>
            <consortium name="Ensembl"/>
        </authorList>
    </citation>
    <scope>IDENTIFICATION</scope>
</reference>
<dbReference type="SUPFAM" id="SSF47095">
    <property type="entry name" value="HMG-box"/>
    <property type="match status" value="1"/>
</dbReference>
<evidence type="ECO:0000256" key="2">
    <source>
        <dbReference type="ARBA" id="ARBA00023125"/>
    </source>
</evidence>
<dbReference type="Gene3D" id="1.10.30.10">
    <property type="entry name" value="High mobility group box domain"/>
    <property type="match status" value="1"/>
</dbReference>
<dbReference type="AlphaFoldDB" id="A0A8C3VUW5"/>
<protein>
    <recommendedName>
        <fullName evidence="5">HMG box domain-containing protein</fullName>
    </recommendedName>
</protein>
<comment type="subcellular location">
    <subcellularLocation>
        <location evidence="1">Nucleus</location>
    </subcellularLocation>
</comment>
<dbReference type="InterPro" id="IPR051762">
    <property type="entry name" value="UBF1"/>
</dbReference>
<keyword evidence="7" id="KW-1185">Reference proteome</keyword>
<dbReference type="GO" id="GO:0005634">
    <property type="term" value="C:nucleus"/>
    <property type="evidence" value="ECO:0007669"/>
    <property type="project" value="UniProtKB-SubCell"/>
</dbReference>
<dbReference type="Proteomes" id="UP000694540">
    <property type="component" value="Unplaced"/>
</dbReference>
<name>A0A8C3VUW5_9CETA</name>
<proteinExistence type="predicted"/>
<feature type="DNA-binding region" description="HMG box" evidence="4">
    <location>
        <begin position="105"/>
        <end position="148"/>
    </location>
</feature>
<dbReference type="PROSITE" id="PS50118">
    <property type="entry name" value="HMG_BOX_2"/>
    <property type="match status" value="1"/>
</dbReference>
<evidence type="ECO:0000256" key="4">
    <source>
        <dbReference type="PROSITE-ProRule" id="PRU00267"/>
    </source>
</evidence>
<dbReference type="PANTHER" id="PTHR46318:SF1">
    <property type="entry name" value="UPSTREAM-BINDING FACTOR 1-LIKE PROTEIN 1-RELATED"/>
    <property type="match status" value="1"/>
</dbReference>
<organism evidence="6 7">
    <name type="scientific">Catagonus wagneri</name>
    <name type="common">Chacoan peccary</name>
    <dbReference type="NCBI Taxonomy" id="51154"/>
    <lineage>
        <taxon>Eukaryota</taxon>
        <taxon>Metazoa</taxon>
        <taxon>Chordata</taxon>
        <taxon>Craniata</taxon>
        <taxon>Vertebrata</taxon>
        <taxon>Euteleostomi</taxon>
        <taxon>Mammalia</taxon>
        <taxon>Eutheria</taxon>
        <taxon>Laurasiatheria</taxon>
        <taxon>Artiodactyla</taxon>
        <taxon>Suina</taxon>
        <taxon>Tayassuidae</taxon>
        <taxon>Catagonus</taxon>
    </lineage>
</organism>
<dbReference type="InterPro" id="IPR036910">
    <property type="entry name" value="HMG_box_dom_sf"/>
</dbReference>
<reference evidence="6" key="2">
    <citation type="submission" date="2025-09" db="UniProtKB">
        <authorList>
            <consortium name="Ensembl"/>
        </authorList>
    </citation>
    <scope>IDENTIFICATION</scope>
</reference>
<evidence type="ECO:0000256" key="1">
    <source>
        <dbReference type="ARBA" id="ARBA00004123"/>
    </source>
</evidence>
<evidence type="ECO:0000256" key="3">
    <source>
        <dbReference type="ARBA" id="ARBA00023242"/>
    </source>
</evidence>
<dbReference type="GO" id="GO:0003677">
    <property type="term" value="F:DNA binding"/>
    <property type="evidence" value="ECO:0007669"/>
    <property type="project" value="UniProtKB-UniRule"/>
</dbReference>
<evidence type="ECO:0000259" key="5">
    <source>
        <dbReference type="PROSITE" id="PS50118"/>
    </source>
</evidence>
<evidence type="ECO:0000313" key="7">
    <source>
        <dbReference type="Proteomes" id="UP000694540"/>
    </source>
</evidence>
<sequence length="171" mass="20507">INGYPEMVLTKGQDWSKEDVEKLLERMEKNLPSNDSHTFKTAQSLMDWEKVAFKDFSGQMCKQKWLEISYNMRKFRTLSELVLEAKENVNSLHRSRKHKKHPDLPKKPLTTYIRFFKEMRPQYIQKYPKLSNQELTKVLSEEYKKLPDFSLWMFILLAVNENFILLSEIIN</sequence>
<keyword evidence="3 4" id="KW-0539">Nucleus</keyword>
<keyword evidence="2 4" id="KW-0238">DNA-binding</keyword>
<dbReference type="Pfam" id="PF00505">
    <property type="entry name" value="HMG_box"/>
    <property type="match status" value="1"/>
</dbReference>
<evidence type="ECO:0000313" key="6">
    <source>
        <dbReference type="Ensembl" id="ENSCWAP00000003791.1"/>
    </source>
</evidence>
<accession>A0A8C3VUW5</accession>
<dbReference type="PANTHER" id="PTHR46318">
    <property type="entry name" value="UPSTREAM BINDING TRANSCRIPTION FACTOR"/>
    <property type="match status" value="1"/>
</dbReference>
<dbReference type="SMART" id="SM00398">
    <property type="entry name" value="HMG"/>
    <property type="match status" value="1"/>
</dbReference>
<dbReference type="Ensembl" id="ENSCWAT00000004110.1">
    <property type="protein sequence ID" value="ENSCWAP00000003791.1"/>
    <property type="gene ID" value="ENSCWAG00000002978.1"/>
</dbReference>